<dbReference type="Pfam" id="PF12673">
    <property type="entry name" value="SipL"/>
    <property type="match status" value="3"/>
</dbReference>
<dbReference type="Gene3D" id="3.10.350.10">
    <property type="entry name" value="LysM domain"/>
    <property type="match status" value="1"/>
</dbReference>
<sequence length="519" mass="58631">MEQIKKTVRAGRIGPGVTDQFYVDEDINIPEAKYDAARVVYGSGRIHVEDIRPAEHYARVTGRLSYQILYETEDGGEQLSSLAGRLPFEEMVYMEEEPKDQLFVRGATAEVSVTLINSRKMNLKASVDLTIGSEGAEEEQITADMEEESTIYKKFSEREILELCTVQKDVYRIKEEIHLPAARENIGTLLLGESALRKLDTRLEDGGLVLRGELQVFCLYESQNMKTEWVEQSVPFEGRLSCEGAGEEMYHCVYASLGDDSIEARLDEDGEVRIFGVEASLEVRCTVYREEKIRILEDLYAPGRKLTPEREEVILESLVMQNHSKCRLTEQLSLPEIREGTLQICHSSGFLQMEPAQIQDGEIRAEGVLNVMFLYVRADDEQPFGIWQGMVPFSHSIECSGASEEMRCDIECSLEQLSVSLLGNGEAEVKAALSFQVFLRKPERVDNILDVSEQPVDAKELENAPGIVGYIVKEGDTLWDLARRYNTTEEGIREVNDIKEGTLRPGDRLLIFKENMGIL</sequence>
<evidence type="ECO:0000259" key="1">
    <source>
        <dbReference type="PROSITE" id="PS51782"/>
    </source>
</evidence>
<accession>A0A921LF49</accession>
<dbReference type="InterPro" id="IPR024300">
    <property type="entry name" value="SipL_SPOCS_dom"/>
</dbReference>
<comment type="caution">
    <text evidence="2">The sequence shown here is derived from an EMBL/GenBank/DDBJ whole genome shotgun (WGS) entry which is preliminary data.</text>
</comment>
<dbReference type="Pfam" id="PF01476">
    <property type="entry name" value="LysM"/>
    <property type="match status" value="1"/>
</dbReference>
<dbReference type="Proteomes" id="UP000769156">
    <property type="component" value="Unassembled WGS sequence"/>
</dbReference>
<evidence type="ECO:0000313" key="3">
    <source>
        <dbReference type="Proteomes" id="UP000769156"/>
    </source>
</evidence>
<feature type="domain" description="LysM" evidence="1">
    <location>
        <begin position="468"/>
        <end position="511"/>
    </location>
</feature>
<dbReference type="OrthoDB" id="9779340at2"/>
<dbReference type="PROSITE" id="PS51782">
    <property type="entry name" value="LYSM"/>
    <property type="match status" value="1"/>
</dbReference>
<dbReference type="SUPFAM" id="SSF54106">
    <property type="entry name" value="LysM domain"/>
    <property type="match status" value="1"/>
</dbReference>
<reference evidence="2" key="2">
    <citation type="submission" date="2021-09" db="EMBL/GenBank/DDBJ databases">
        <authorList>
            <person name="Gilroy R."/>
        </authorList>
    </citation>
    <scope>NUCLEOTIDE SEQUENCE</scope>
    <source>
        <strain evidence="2">ChiSjej5B23-16112</strain>
    </source>
</reference>
<dbReference type="CDD" id="cd00118">
    <property type="entry name" value="LysM"/>
    <property type="match status" value="1"/>
</dbReference>
<dbReference type="AlphaFoldDB" id="A0A921LF49"/>
<dbReference type="EMBL" id="DYVY01000003">
    <property type="protein sequence ID" value="HJF93177.1"/>
    <property type="molecule type" value="Genomic_DNA"/>
</dbReference>
<dbReference type="InterPro" id="IPR036779">
    <property type="entry name" value="LysM_dom_sf"/>
</dbReference>
<proteinExistence type="predicted"/>
<reference evidence="2" key="1">
    <citation type="journal article" date="2021" name="PeerJ">
        <title>Extensive microbial diversity within the chicken gut microbiome revealed by metagenomics and culture.</title>
        <authorList>
            <person name="Gilroy R."/>
            <person name="Ravi A."/>
            <person name="Getino M."/>
            <person name="Pursley I."/>
            <person name="Horton D.L."/>
            <person name="Alikhan N.F."/>
            <person name="Baker D."/>
            <person name="Gharbi K."/>
            <person name="Hall N."/>
            <person name="Watson M."/>
            <person name="Adriaenssens E.M."/>
            <person name="Foster-Nyarko E."/>
            <person name="Jarju S."/>
            <person name="Secka A."/>
            <person name="Antonio M."/>
            <person name="Oren A."/>
            <person name="Chaudhuri R.R."/>
            <person name="La Ragione R."/>
            <person name="Hildebrand F."/>
            <person name="Pallen M.J."/>
        </authorList>
    </citation>
    <scope>NUCLEOTIDE SEQUENCE</scope>
    <source>
        <strain evidence="2">ChiSjej5B23-16112</strain>
    </source>
</reference>
<organism evidence="2 3">
    <name type="scientific">Lachnoclostridium phocaeense</name>
    <dbReference type="NCBI Taxonomy" id="1871021"/>
    <lineage>
        <taxon>Bacteria</taxon>
        <taxon>Bacillati</taxon>
        <taxon>Bacillota</taxon>
        <taxon>Clostridia</taxon>
        <taxon>Lachnospirales</taxon>
        <taxon>Lachnospiraceae</taxon>
    </lineage>
</organism>
<dbReference type="SMART" id="SM00257">
    <property type="entry name" value="LysM"/>
    <property type="match status" value="1"/>
</dbReference>
<name>A0A921LF49_9FIRM</name>
<protein>
    <submittedName>
        <fullName evidence="2">DUF3794 domain-containing protein</fullName>
    </submittedName>
</protein>
<gene>
    <name evidence="2" type="ORF">K8V82_00090</name>
</gene>
<dbReference type="InterPro" id="IPR018392">
    <property type="entry name" value="LysM"/>
</dbReference>
<evidence type="ECO:0000313" key="2">
    <source>
        <dbReference type="EMBL" id="HJF93177.1"/>
    </source>
</evidence>